<protein>
    <submittedName>
        <fullName evidence="1">Uncharacterized protein</fullName>
    </submittedName>
</protein>
<accession>A0ABS2MN70</accession>
<dbReference type="RefSeq" id="WP_204661592.1">
    <property type="nucleotide sequence ID" value="NZ_JAFBDT010000002.1"/>
</dbReference>
<organism evidence="1 2">
    <name type="scientific">Fusibacter tunisiensis</name>
    <dbReference type="NCBI Taxonomy" id="1008308"/>
    <lineage>
        <taxon>Bacteria</taxon>
        <taxon>Bacillati</taxon>
        <taxon>Bacillota</taxon>
        <taxon>Clostridia</taxon>
        <taxon>Eubacteriales</taxon>
        <taxon>Eubacteriales Family XII. Incertae Sedis</taxon>
        <taxon>Fusibacter</taxon>
    </lineage>
</organism>
<sequence length="202" mass="21945">MATDFSQSVGPLKFDAVSTSYEMAVDMAIRTAVAEIICIGGTVEALTFTNSMGDRGYSVICKLVETYERRLSCNLNFVVSSETNFKPHETAIGVTAIGKSGLKKLLPQGNFELRLIGRPYVGKEVLVNDLPELAQIQTLIQRPDVLAILPVGSKGIRHEADYFGDRAIEQLNHWPRDIDIHKSAGPATCFLCTVIGGSGGDR</sequence>
<keyword evidence="2" id="KW-1185">Reference proteome</keyword>
<proteinExistence type="predicted"/>
<reference evidence="1 2" key="1">
    <citation type="submission" date="2021-01" db="EMBL/GenBank/DDBJ databases">
        <title>Genomic Encyclopedia of Type Strains, Phase IV (KMG-IV): sequencing the most valuable type-strain genomes for metagenomic binning, comparative biology and taxonomic classification.</title>
        <authorList>
            <person name="Goeker M."/>
        </authorList>
    </citation>
    <scope>NUCLEOTIDE SEQUENCE [LARGE SCALE GENOMIC DNA]</scope>
    <source>
        <strain evidence="1 2">DSM 24436</strain>
    </source>
</reference>
<evidence type="ECO:0000313" key="2">
    <source>
        <dbReference type="Proteomes" id="UP000767854"/>
    </source>
</evidence>
<dbReference type="Proteomes" id="UP000767854">
    <property type="component" value="Unassembled WGS sequence"/>
</dbReference>
<evidence type="ECO:0000313" key="1">
    <source>
        <dbReference type="EMBL" id="MBM7560842.1"/>
    </source>
</evidence>
<name>A0ABS2MN70_9FIRM</name>
<comment type="caution">
    <text evidence="1">The sequence shown here is derived from an EMBL/GenBank/DDBJ whole genome shotgun (WGS) entry which is preliminary data.</text>
</comment>
<dbReference type="EMBL" id="JAFBDT010000002">
    <property type="protein sequence ID" value="MBM7560842.1"/>
    <property type="molecule type" value="Genomic_DNA"/>
</dbReference>
<gene>
    <name evidence="1" type="ORF">JOC49_000356</name>
</gene>